<protein>
    <submittedName>
        <fullName evidence="1">Uncharacterized protein</fullName>
    </submittedName>
</protein>
<accession>A0ABQ3KCB4</accession>
<comment type="caution">
    <text evidence="1">The sequence shown here is derived from an EMBL/GenBank/DDBJ whole genome shotgun (WGS) entry which is preliminary data.</text>
</comment>
<dbReference type="RefSeq" id="WP_191310703.1">
    <property type="nucleotide sequence ID" value="NZ_BNAW01000011.1"/>
</dbReference>
<gene>
    <name evidence="1" type="ORF">GCM10017567_31980</name>
</gene>
<dbReference type="Pfam" id="PF17914">
    <property type="entry name" value="HopA1"/>
    <property type="match status" value="1"/>
</dbReference>
<name>A0ABQ3KCB4_9PSEU</name>
<keyword evidence="2" id="KW-1185">Reference proteome</keyword>
<evidence type="ECO:0000313" key="2">
    <source>
        <dbReference type="Proteomes" id="UP000649955"/>
    </source>
</evidence>
<reference evidence="2" key="1">
    <citation type="journal article" date="2019" name="Int. J. Syst. Evol. Microbiol.">
        <title>The Global Catalogue of Microorganisms (GCM) 10K type strain sequencing project: providing services to taxonomists for standard genome sequencing and annotation.</title>
        <authorList>
            <consortium name="The Broad Institute Genomics Platform"/>
            <consortium name="The Broad Institute Genome Sequencing Center for Infectious Disease"/>
            <person name="Wu L."/>
            <person name="Ma J."/>
        </authorList>
    </citation>
    <scope>NUCLEOTIDE SEQUENCE [LARGE SCALE GENOMIC DNA]</scope>
    <source>
        <strain evidence="2">CGMCC 4.7680</strain>
    </source>
</reference>
<evidence type="ECO:0000313" key="1">
    <source>
        <dbReference type="EMBL" id="GHG12186.1"/>
    </source>
</evidence>
<sequence>MTALFPADGGSISAVLGTLRDVEVDVRANRAVVAGQVVQAAGPAELRTKLAAALYDTFHAGAAADTPEPPGFGDRLAAAVPHRLTHARGRVCALAPPDELVVELDGIRVRVPASAAGAPVAGAVTTVGIDCARPHLAPGFFLVDGSPGHGVEPGDHVLRLYLHLVEPETATAAWRSALVLLEERGIPYRAKISRHLPRRDALVVYLGRRAWPAAPGIVRALSGLPGLGGAVSAYAHRIADGVAVAWDPADPRPGHRGLSFGEHRSRVIADALLAPGGREAALARSLAEGTIDVTGVFRNANSPQL</sequence>
<dbReference type="EMBL" id="BNAW01000011">
    <property type="protein sequence ID" value="GHG12186.1"/>
    <property type="molecule type" value="Genomic_DNA"/>
</dbReference>
<dbReference type="Proteomes" id="UP000649955">
    <property type="component" value="Unassembled WGS sequence"/>
</dbReference>
<organism evidence="1 2">
    <name type="scientific">Amycolatopsis bullii</name>
    <dbReference type="NCBI Taxonomy" id="941987"/>
    <lineage>
        <taxon>Bacteria</taxon>
        <taxon>Bacillati</taxon>
        <taxon>Actinomycetota</taxon>
        <taxon>Actinomycetes</taxon>
        <taxon>Pseudonocardiales</taxon>
        <taxon>Pseudonocardiaceae</taxon>
        <taxon>Amycolatopsis</taxon>
    </lineage>
</organism>
<dbReference type="InterPro" id="IPR040871">
    <property type="entry name" value="HopA1"/>
</dbReference>
<proteinExistence type="predicted"/>